<proteinExistence type="predicted"/>
<dbReference type="AlphaFoldDB" id="A0A1M2V8T3"/>
<gene>
    <name evidence="1" type="ORF">TRAPUB_5414</name>
</gene>
<reference evidence="1 2" key="1">
    <citation type="submission" date="2016-10" db="EMBL/GenBank/DDBJ databases">
        <title>Genome sequence of the basidiomycete white-rot fungus Trametes pubescens.</title>
        <authorList>
            <person name="Makela M.R."/>
            <person name="Granchi Z."/>
            <person name="Peng M."/>
            <person name="De Vries R.P."/>
            <person name="Grigoriev I."/>
            <person name="Riley R."/>
            <person name="Hilden K."/>
        </authorList>
    </citation>
    <scope>NUCLEOTIDE SEQUENCE [LARGE SCALE GENOMIC DNA]</scope>
    <source>
        <strain evidence="1 2">FBCC735</strain>
    </source>
</reference>
<dbReference type="Proteomes" id="UP000184267">
    <property type="component" value="Unassembled WGS sequence"/>
</dbReference>
<accession>A0A1M2V8T3</accession>
<sequence>MGGIGRCRNRAEAEYGRMSFRTLRSATAQERCGCRHGFERRCGGKGSDVEGKVGTRWRMEYEALERITMPARFTISVASNKDWKCIRTKDAASLRESIARGSSVVRVVVWVARRIAGNVRGTVIVRGRV</sequence>
<protein>
    <submittedName>
        <fullName evidence="1">Uncharacterized protein</fullName>
    </submittedName>
</protein>
<comment type="caution">
    <text evidence="1">The sequence shown here is derived from an EMBL/GenBank/DDBJ whole genome shotgun (WGS) entry which is preliminary data.</text>
</comment>
<evidence type="ECO:0000313" key="2">
    <source>
        <dbReference type="Proteomes" id="UP000184267"/>
    </source>
</evidence>
<name>A0A1M2V8T3_TRAPU</name>
<organism evidence="1 2">
    <name type="scientific">Trametes pubescens</name>
    <name type="common">White-rot fungus</name>
    <dbReference type="NCBI Taxonomy" id="154538"/>
    <lineage>
        <taxon>Eukaryota</taxon>
        <taxon>Fungi</taxon>
        <taxon>Dikarya</taxon>
        <taxon>Basidiomycota</taxon>
        <taxon>Agaricomycotina</taxon>
        <taxon>Agaricomycetes</taxon>
        <taxon>Polyporales</taxon>
        <taxon>Polyporaceae</taxon>
        <taxon>Trametes</taxon>
    </lineage>
</organism>
<keyword evidence="2" id="KW-1185">Reference proteome</keyword>
<dbReference type="EMBL" id="MNAD01001578">
    <property type="protein sequence ID" value="OJT03913.1"/>
    <property type="molecule type" value="Genomic_DNA"/>
</dbReference>
<evidence type="ECO:0000313" key="1">
    <source>
        <dbReference type="EMBL" id="OJT03913.1"/>
    </source>
</evidence>